<feature type="region of interest" description="Disordered" evidence="1">
    <location>
        <begin position="1"/>
        <end position="28"/>
    </location>
</feature>
<reference evidence="2" key="1">
    <citation type="journal article" date="2020" name="Stud. Mycol.">
        <title>101 Dothideomycetes genomes: a test case for predicting lifestyles and emergence of pathogens.</title>
        <authorList>
            <person name="Haridas S."/>
            <person name="Albert R."/>
            <person name="Binder M."/>
            <person name="Bloem J."/>
            <person name="Labutti K."/>
            <person name="Salamov A."/>
            <person name="Andreopoulos B."/>
            <person name="Baker S."/>
            <person name="Barry K."/>
            <person name="Bills G."/>
            <person name="Bluhm B."/>
            <person name="Cannon C."/>
            <person name="Castanera R."/>
            <person name="Culley D."/>
            <person name="Daum C."/>
            <person name="Ezra D."/>
            <person name="Gonzalez J."/>
            <person name="Henrissat B."/>
            <person name="Kuo A."/>
            <person name="Liang C."/>
            <person name="Lipzen A."/>
            <person name="Lutzoni F."/>
            <person name="Magnuson J."/>
            <person name="Mondo S."/>
            <person name="Nolan M."/>
            <person name="Ohm R."/>
            <person name="Pangilinan J."/>
            <person name="Park H.-J."/>
            <person name="Ramirez L."/>
            <person name="Alfaro M."/>
            <person name="Sun H."/>
            <person name="Tritt A."/>
            <person name="Yoshinaga Y."/>
            <person name="Zwiers L.-H."/>
            <person name="Turgeon B."/>
            <person name="Goodwin S."/>
            <person name="Spatafora J."/>
            <person name="Crous P."/>
            <person name="Grigoriev I."/>
        </authorList>
    </citation>
    <scope>NUCLEOTIDE SEQUENCE</scope>
    <source>
        <strain evidence="2">SCOH1-5</strain>
    </source>
</reference>
<dbReference type="EMBL" id="ML992665">
    <property type="protein sequence ID" value="KAF2216005.1"/>
    <property type="molecule type" value="Genomic_DNA"/>
</dbReference>
<dbReference type="AlphaFoldDB" id="A0A6A6FR85"/>
<evidence type="ECO:0000313" key="2">
    <source>
        <dbReference type="EMBL" id="KAF2216005.1"/>
    </source>
</evidence>
<evidence type="ECO:0008006" key="4">
    <source>
        <dbReference type="Google" id="ProtNLM"/>
    </source>
</evidence>
<protein>
    <recommendedName>
        <fullName evidence="4">SnoaL-like domain-containing protein</fullName>
    </recommendedName>
</protein>
<dbReference type="InterPro" id="IPR032710">
    <property type="entry name" value="NTF2-like_dom_sf"/>
</dbReference>
<keyword evidence="3" id="KW-1185">Reference proteome</keyword>
<proteinExistence type="predicted"/>
<dbReference type="OrthoDB" id="3637259at2759"/>
<gene>
    <name evidence="2" type="ORF">CERZMDRAFT_94389</name>
</gene>
<accession>A0A6A6FR85</accession>
<dbReference type="SUPFAM" id="SSF54427">
    <property type="entry name" value="NTF2-like"/>
    <property type="match status" value="1"/>
</dbReference>
<name>A0A6A6FR85_9PEZI</name>
<evidence type="ECO:0000313" key="3">
    <source>
        <dbReference type="Proteomes" id="UP000799539"/>
    </source>
</evidence>
<dbReference type="Proteomes" id="UP000799539">
    <property type="component" value="Unassembled WGS sequence"/>
</dbReference>
<sequence>MDSRRDADLPAAAVPPSAQHTQQDRKNPTAKGICERFYIGIQVLNDHDFDHKTENGQLVRSYVSPTFTARFENIGEEMNWIELTHVWREWHQQYPEMRFEVSHCSCDVDVGRGVAQLYAEMTVSVDRGVELGSLVKACHRRRKDGKWMYESFHGLRGMKQNGGFV</sequence>
<organism evidence="2 3">
    <name type="scientific">Cercospora zeae-maydis SCOH1-5</name>
    <dbReference type="NCBI Taxonomy" id="717836"/>
    <lineage>
        <taxon>Eukaryota</taxon>
        <taxon>Fungi</taxon>
        <taxon>Dikarya</taxon>
        <taxon>Ascomycota</taxon>
        <taxon>Pezizomycotina</taxon>
        <taxon>Dothideomycetes</taxon>
        <taxon>Dothideomycetidae</taxon>
        <taxon>Mycosphaerellales</taxon>
        <taxon>Mycosphaerellaceae</taxon>
        <taxon>Cercospora</taxon>
    </lineage>
</organism>
<evidence type="ECO:0000256" key="1">
    <source>
        <dbReference type="SAM" id="MobiDB-lite"/>
    </source>
</evidence>